<feature type="compositionally biased region" description="Polar residues" evidence="3">
    <location>
        <begin position="537"/>
        <end position="549"/>
    </location>
</feature>
<organism evidence="5 6">
    <name type="scientific">Volvox reticuliferus</name>
    <dbReference type="NCBI Taxonomy" id="1737510"/>
    <lineage>
        <taxon>Eukaryota</taxon>
        <taxon>Viridiplantae</taxon>
        <taxon>Chlorophyta</taxon>
        <taxon>core chlorophytes</taxon>
        <taxon>Chlorophyceae</taxon>
        <taxon>CS clade</taxon>
        <taxon>Chlamydomonadales</taxon>
        <taxon>Volvocaceae</taxon>
        <taxon>Volvox</taxon>
    </lineage>
</organism>
<feature type="region of interest" description="Disordered" evidence="3">
    <location>
        <begin position="884"/>
        <end position="1022"/>
    </location>
</feature>
<feature type="region of interest" description="Disordered" evidence="3">
    <location>
        <begin position="1193"/>
        <end position="1223"/>
    </location>
</feature>
<feature type="region of interest" description="Disordered" evidence="3">
    <location>
        <begin position="450"/>
        <end position="573"/>
    </location>
</feature>
<comment type="caution">
    <text evidence="5">The sequence shown here is derived from an EMBL/GenBank/DDBJ whole genome shotgun (WGS) entry which is preliminary data.</text>
</comment>
<accession>A0A8J4DB67</accession>
<feature type="compositionally biased region" description="Pro residues" evidence="3">
    <location>
        <begin position="953"/>
        <end position="963"/>
    </location>
</feature>
<dbReference type="SMART" id="SM00308">
    <property type="entry name" value="LH2"/>
    <property type="match status" value="1"/>
</dbReference>
<dbReference type="InterPro" id="IPR001024">
    <property type="entry name" value="PLAT/LH2_dom"/>
</dbReference>
<dbReference type="PROSITE" id="PS50095">
    <property type="entry name" value="PLAT"/>
    <property type="match status" value="1"/>
</dbReference>
<evidence type="ECO:0000256" key="2">
    <source>
        <dbReference type="SAM" id="Coils"/>
    </source>
</evidence>
<gene>
    <name evidence="5" type="ORF">Vretimale_4546</name>
</gene>
<evidence type="ECO:0000313" key="6">
    <source>
        <dbReference type="Proteomes" id="UP000722791"/>
    </source>
</evidence>
<feature type="region of interest" description="Disordered" evidence="3">
    <location>
        <begin position="1342"/>
        <end position="1386"/>
    </location>
</feature>
<feature type="compositionally biased region" description="Low complexity" evidence="3">
    <location>
        <begin position="902"/>
        <end position="920"/>
    </location>
</feature>
<feature type="region of interest" description="Disordered" evidence="3">
    <location>
        <begin position="294"/>
        <end position="313"/>
    </location>
</feature>
<feature type="region of interest" description="Disordered" evidence="3">
    <location>
        <begin position="397"/>
        <end position="424"/>
    </location>
</feature>
<keyword evidence="2" id="KW-0175">Coiled coil</keyword>
<dbReference type="Gene3D" id="2.40.180.10">
    <property type="entry name" value="Catalase core domain"/>
    <property type="match status" value="1"/>
</dbReference>
<feature type="region of interest" description="Disordered" evidence="3">
    <location>
        <begin position="323"/>
        <end position="357"/>
    </location>
</feature>
<feature type="compositionally biased region" description="Low complexity" evidence="3">
    <location>
        <begin position="729"/>
        <end position="753"/>
    </location>
</feature>
<reference evidence="5" key="1">
    <citation type="journal article" date="2021" name="Proc. Natl. Acad. Sci. U.S.A.">
        <title>Three genomes in the algal genus Volvox reveal the fate of a haploid sex-determining region after a transition to homothallism.</title>
        <authorList>
            <person name="Yamamoto K."/>
            <person name="Hamaji T."/>
            <person name="Kawai-Toyooka H."/>
            <person name="Matsuzaki R."/>
            <person name="Takahashi F."/>
            <person name="Nishimura Y."/>
            <person name="Kawachi M."/>
            <person name="Noguchi H."/>
            <person name="Minakuchi Y."/>
            <person name="Umen J.G."/>
            <person name="Toyoda A."/>
            <person name="Nozaki H."/>
        </authorList>
    </citation>
    <scope>NUCLEOTIDE SEQUENCE</scope>
    <source>
        <strain evidence="5">NIES-3785</strain>
    </source>
</reference>
<feature type="region of interest" description="Disordered" evidence="3">
    <location>
        <begin position="1085"/>
        <end position="1107"/>
    </location>
</feature>
<evidence type="ECO:0000313" key="5">
    <source>
        <dbReference type="EMBL" id="GIL99378.1"/>
    </source>
</evidence>
<sequence length="1386" mass="145061">MFRANRHRPSEQHREQVLDLLPNAAVVYALMQHVEETFEYLRSEDRLSLPSGNVMVALASVGQLLGLVEADIERLLNFAEKEPSFVLTGMSFSEFVDAVRCLAVLHGHLALEALPVLQVPDLSKALYNTYMSYSQALRPHFSGAICRCRQVAGEPPPRLFWESFLRLCRDAGFVQPEGPLASPSLERIWLGSSSICDRNLPEHMCFGQFLRSLAVVAGQVKSEVFVPVAALGMAQEVPALKTMPNTYRLKHYKEVPLNLGGKWSLPHLTFDALAKAVHEGRQYEYSQFLADAQETSSHDEAQRRQSRASGALSAVDPADSFIGSIGGLSPRRHGLSPRKGDSTSSSSGGVRSGAANGRVRPWSAGLTVLSPHPRRPGAGAVSTPGLAAAAVTSAVTPTKEEVEGPPANPSTTANVVSSAPAASGDVNVSRPVAPVLSAWLVEEPSAATLHPHGFSAPGQLLPSPTSRALERSRSALTDHTPSHWAWDRERDRSLGGGHGAQHGGARSAGPPPSSPALPGVEGGGRVCLDSARPRALHSTTSFSMSTSPRVSGVAISGPAGPSSPGPGPASGLARLVSRRSTSNMEGPTVVVCACCGGSGSGVGTAAGMASPRCGNGEAMEYLAGSLRDVRRDVDGRLGTLEEHGRSVMQLLTQLQAQVLELQQQQQQQQQGQKQQQLPSESGPLAQVDTAPGTAAATSSAMEALEDAGEVLLRDAMQRQQQEGGTADGSALLPRTPLSPPSRSRSPSRPSSAAGSHEARVETARYGVVVKTSDVRGAGTDADVLLTIYGSKGDTGERLLSNGTYNFERGQVSTFVFTAADVGEVERLRVRMRTQGTSSASPSWHLDAIQVASSATGTRYRFPHCGWVDNVLGRECVLYCKGTAPDTDEDPPGWQPTPPRSPPQHTRQQPQSPPQQQQQEQLPPPADRRDLPLSPSPTLTPRPTDSGRNSPSPLSAPPGLPSPPQDVAKSPVAPPGFVRGVVPSGSAPQDQPTADGPSGNAKNGADYNRGMRTDNDDKLPGGDSSVALLQLEERVAELQRRLLQMEEEQAEYAMRAAAATAAAVLVRMPAQLLAAVRYGRKGPGAAVGEAHHHRGSGGGGTAAAAAVSGSSDSDNALMLLADLLTHLHALAEQGVTAAATADTQAGVAAEAARRQQSRLMQMQFELTATSQAAEQTAKSCEQISQQLEAIAAARPPPDIDGEPISMAESGEDGVENSGNEDGTGPLAMEIRQCKARLGTVAADVKRLAVEQGSGAVTAATSKVEAVLAETRAFQARLATSLADIAASLSSQRQAWEQGSDGGDPVGLVETAGAEGGPALQVAMDALQHELLQMAKMVAGRTGAGARGTRDCASGRHGGDAGNRILNDDVLSGDDGDSVPSRGSYASA</sequence>
<feature type="compositionally biased region" description="Pro residues" evidence="3">
    <location>
        <begin position="892"/>
        <end position="901"/>
    </location>
</feature>
<feature type="compositionally biased region" description="Low complexity" evidence="3">
    <location>
        <begin position="342"/>
        <end position="357"/>
    </location>
</feature>
<protein>
    <recommendedName>
        <fullName evidence="4">PLAT domain-containing protein</fullName>
    </recommendedName>
</protein>
<evidence type="ECO:0000256" key="3">
    <source>
        <dbReference type="SAM" id="MobiDB-lite"/>
    </source>
</evidence>
<evidence type="ECO:0000259" key="4">
    <source>
        <dbReference type="PROSITE" id="PS50095"/>
    </source>
</evidence>
<proteinExistence type="predicted"/>
<dbReference type="PANTHER" id="PTHR45901">
    <property type="entry name" value="PROTEIN CBG12474"/>
    <property type="match status" value="1"/>
</dbReference>
<dbReference type="SUPFAM" id="SSF49723">
    <property type="entry name" value="Lipase/lipooxygenase domain (PLAT/LH2 domain)"/>
    <property type="match status" value="1"/>
</dbReference>
<dbReference type="Pfam" id="PF01477">
    <property type="entry name" value="PLAT"/>
    <property type="match status" value="1"/>
</dbReference>
<comment type="caution">
    <text evidence="1">Lacks conserved residue(s) required for the propagation of feature annotation.</text>
</comment>
<dbReference type="InterPro" id="IPR052970">
    <property type="entry name" value="Inner_ear_hair_cell_LOXHD"/>
</dbReference>
<dbReference type="PANTHER" id="PTHR45901:SF3">
    <property type="entry name" value="LIPOXYGENASE HOMOLOGY DOMAIN-CONTAINING PROTEIN 1"/>
    <property type="match status" value="1"/>
</dbReference>
<dbReference type="Proteomes" id="UP000722791">
    <property type="component" value="Unassembled WGS sequence"/>
</dbReference>
<feature type="compositionally biased region" description="Basic and acidic residues" evidence="3">
    <location>
        <begin position="1008"/>
        <end position="1019"/>
    </location>
</feature>
<evidence type="ECO:0000256" key="1">
    <source>
        <dbReference type="PROSITE-ProRule" id="PRU00152"/>
    </source>
</evidence>
<feature type="domain" description="PLAT" evidence="4">
    <location>
        <begin position="763"/>
        <end position="881"/>
    </location>
</feature>
<feature type="coiled-coil region" evidence="2">
    <location>
        <begin position="1027"/>
        <end position="1054"/>
    </location>
</feature>
<feature type="region of interest" description="Disordered" evidence="3">
    <location>
        <begin position="718"/>
        <end position="760"/>
    </location>
</feature>
<feature type="compositionally biased region" description="Low complexity" evidence="3">
    <location>
        <begin position="940"/>
        <end position="952"/>
    </location>
</feature>
<feature type="compositionally biased region" description="Basic and acidic residues" evidence="3">
    <location>
        <begin position="1346"/>
        <end position="1357"/>
    </location>
</feature>
<name>A0A8J4DB67_9CHLO</name>
<feature type="region of interest" description="Disordered" evidence="3">
    <location>
        <begin position="670"/>
        <end position="700"/>
    </location>
</feature>
<dbReference type="InterPro" id="IPR036392">
    <property type="entry name" value="PLAT/LH2_dom_sf"/>
</dbReference>
<dbReference type="EMBL" id="BNCQ01000006">
    <property type="protein sequence ID" value="GIL99378.1"/>
    <property type="molecule type" value="Genomic_DNA"/>
</dbReference>